<dbReference type="EMBL" id="AP018042">
    <property type="protein sequence ID" value="BAX78763.1"/>
    <property type="molecule type" value="Genomic_DNA"/>
</dbReference>
<dbReference type="OrthoDB" id="9807902at2"/>
<dbReference type="Pfam" id="PF05488">
    <property type="entry name" value="PAAR_motif"/>
    <property type="match status" value="1"/>
</dbReference>
<evidence type="ECO:0000313" key="2">
    <source>
        <dbReference type="EMBL" id="BAX78763.1"/>
    </source>
</evidence>
<dbReference type="KEGG" id="mbas:ALGA_0368"/>
<name>A0A1Y1CF86_9BACT</name>
<dbReference type="InterPro" id="IPR008727">
    <property type="entry name" value="PAAR_motif"/>
</dbReference>
<dbReference type="Gene3D" id="2.60.200.60">
    <property type="match status" value="2"/>
</dbReference>
<protein>
    <submittedName>
        <fullName evidence="2">PAAR repeat-containing protein</fullName>
    </submittedName>
</protein>
<sequence>MAGKPIATVGSMHVCPMCSGLIPHVGGPIVGPGAPNVLINGKPAALMGDMCVCVGPPDVVAQGNPSVLISGVPVVCQGDMTAHGGIVMSGEPNILISTSAPSPTTSLPINEIPFPEITIAQKMVSSVVGVVTGADLSQDLRDAQTNQDAIREEAEKNGVLPDIDFSH</sequence>
<feature type="region of interest" description="Disordered" evidence="1">
    <location>
        <begin position="143"/>
        <end position="167"/>
    </location>
</feature>
<proteinExistence type="predicted"/>
<reference evidence="3" key="2">
    <citation type="journal article" date="2020" name="Antonie Van Leeuwenhoek">
        <title>Labilibaculum antarcticum sp. nov., a novel facultative anaerobic, psychrotorelant bacterium isolated from marine sediment of Antarctica.</title>
        <authorList>
            <person name="Watanabe M."/>
            <person name="Kojima H."/>
            <person name="Fukui M."/>
        </authorList>
    </citation>
    <scope>NUCLEOTIDE SEQUENCE [LARGE SCALE GENOMIC DNA]</scope>
    <source>
        <strain evidence="3">SPP2</strain>
    </source>
</reference>
<organism evidence="2 3">
    <name type="scientific">Labilibaculum antarcticum</name>
    <dbReference type="NCBI Taxonomy" id="1717717"/>
    <lineage>
        <taxon>Bacteria</taxon>
        <taxon>Pseudomonadati</taxon>
        <taxon>Bacteroidota</taxon>
        <taxon>Bacteroidia</taxon>
        <taxon>Marinilabiliales</taxon>
        <taxon>Marinifilaceae</taxon>
        <taxon>Labilibaculum</taxon>
    </lineage>
</organism>
<reference evidence="2 3" key="1">
    <citation type="journal article" date="2018" name="Mar. Genomics">
        <title>Complete genome sequence of Marinifilaceae bacterium strain SPP2, isolated from the Antarctic marine sediment.</title>
        <authorList>
            <person name="Watanabe M."/>
            <person name="Kojima H."/>
            <person name="Fukui M."/>
        </authorList>
    </citation>
    <scope>NUCLEOTIDE SEQUENCE [LARGE SCALE GENOMIC DNA]</scope>
    <source>
        <strain evidence="2 3">SPP2</strain>
    </source>
</reference>
<dbReference type="CDD" id="cd14738">
    <property type="entry name" value="PAAR_2"/>
    <property type="match status" value="1"/>
</dbReference>
<gene>
    <name evidence="2" type="ORF">ALGA_0368</name>
</gene>
<dbReference type="AlphaFoldDB" id="A0A1Y1CF86"/>
<dbReference type="RefSeq" id="WP_096427684.1">
    <property type="nucleotide sequence ID" value="NZ_AP018042.1"/>
</dbReference>
<evidence type="ECO:0000256" key="1">
    <source>
        <dbReference type="SAM" id="MobiDB-lite"/>
    </source>
</evidence>
<evidence type="ECO:0000313" key="3">
    <source>
        <dbReference type="Proteomes" id="UP000218267"/>
    </source>
</evidence>
<accession>A0A1Y1CF86</accession>
<dbReference type="Proteomes" id="UP000218267">
    <property type="component" value="Chromosome"/>
</dbReference>
<keyword evidence="3" id="KW-1185">Reference proteome</keyword>